<evidence type="ECO:0000313" key="1">
    <source>
        <dbReference type="EMBL" id="KDP34629.1"/>
    </source>
</evidence>
<reference evidence="1 2" key="1">
    <citation type="journal article" date="2014" name="PLoS ONE">
        <title>Global Analysis of Gene Expression Profiles in Physic Nut (Jatropha curcas L.) Seedlings Exposed to Salt Stress.</title>
        <authorList>
            <person name="Zhang L."/>
            <person name="Zhang C."/>
            <person name="Wu P."/>
            <person name="Chen Y."/>
            <person name="Li M."/>
            <person name="Jiang H."/>
            <person name="Wu G."/>
        </authorList>
    </citation>
    <scope>NUCLEOTIDE SEQUENCE [LARGE SCALE GENOMIC DNA]</scope>
    <source>
        <strain evidence="2">cv. GZQX0401</strain>
        <tissue evidence="1">Young leaves</tissue>
    </source>
</reference>
<keyword evidence="2" id="KW-1185">Reference proteome</keyword>
<evidence type="ECO:0008006" key="3">
    <source>
        <dbReference type="Google" id="ProtNLM"/>
    </source>
</evidence>
<name>A0A067KS31_JATCU</name>
<accession>A0A067KS31</accession>
<sequence length="175" mass="20123">MTVERVLYWLPSDTVIDLVTQPMSHGMKLREFIIPDARTAISLQHDFLTHVCWGSTQRDMITPVDFATIIGLPFRGRSIIFYDQLRALDRQGLRESLRATIGMEPTISDQMRYESIISHYKTMPRECLTEMDVDVVARACLFYLLSTTLFTNHGNDADLALLPPLQDLDLTRQFN</sequence>
<gene>
    <name evidence="1" type="ORF">JCGZ_11947</name>
</gene>
<protein>
    <recommendedName>
        <fullName evidence="3">Aminotransferase-like plant mobile domain-containing protein</fullName>
    </recommendedName>
</protein>
<dbReference type="OrthoDB" id="1938336at2759"/>
<dbReference type="Proteomes" id="UP000027138">
    <property type="component" value="Unassembled WGS sequence"/>
</dbReference>
<proteinExistence type="predicted"/>
<dbReference type="AlphaFoldDB" id="A0A067KS31"/>
<evidence type="ECO:0000313" key="2">
    <source>
        <dbReference type="Proteomes" id="UP000027138"/>
    </source>
</evidence>
<organism evidence="1 2">
    <name type="scientific">Jatropha curcas</name>
    <name type="common">Barbados nut</name>
    <dbReference type="NCBI Taxonomy" id="180498"/>
    <lineage>
        <taxon>Eukaryota</taxon>
        <taxon>Viridiplantae</taxon>
        <taxon>Streptophyta</taxon>
        <taxon>Embryophyta</taxon>
        <taxon>Tracheophyta</taxon>
        <taxon>Spermatophyta</taxon>
        <taxon>Magnoliopsida</taxon>
        <taxon>eudicotyledons</taxon>
        <taxon>Gunneridae</taxon>
        <taxon>Pentapetalae</taxon>
        <taxon>rosids</taxon>
        <taxon>fabids</taxon>
        <taxon>Malpighiales</taxon>
        <taxon>Euphorbiaceae</taxon>
        <taxon>Crotonoideae</taxon>
        <taxon>Jatropheae</taxon>
        <taxon>Jatropha</taxon>
    </lineage>
</organism>
<dbReference type="EMBL" id="KK914517">
    <property type="protein sequence ID" value="KDP34629.1"/>
    <property type="molecule type" value="Genomic_DNA"/>
</dbReference>